<dbReference type="Proteomes" id="UP001151760">
    <property type="component" value="Unassembled WGS sequence"/>
</dbReference>
<evidence type="ECO:0000313" key="3">
    <source>
        <dbReference type="EMBL" id="GJS64543.1"/>
    </source>
</evidence>
<evidence type="ECO:0000259" key="2">
    <source>
        <dbReference type="PROSITE" id="PS50994"/>
    </source>
</evidence>
<dbReference type="EMBL" id="BQNB010009512">
    <property type="protein sequence ID" value="GJS64543.1"/>
    <property type="molecule type" value="Genomic_DNA"/>
</dbReference>
<feature type="region of interest" description="Disordered" evidence="1">
    <location>
        <begin position="127"/>
        <end position="154"/>
    </location>
</feature>
<evidence type="ECO:0000313" key="4">
    <source>
        <dbReference type="Proteomes" id="UP001151760"/>
    </source>
</evidence>
<dbReference type="InterPro" id="IPR039537">
    <property type="entry name" value="Retrotran_Ty1/copia-like"/>
</dbReference>
<evidence type="ECO:0000256" key="1">
    <source>
        <dbReference type="SAM" id="MobiDB-lite"/>
    </source>
</evidence>
<organism evidence="3 4">
    <name type="scientific">Tanacetum coccineum</name>
    <dbReference type="NCBI Taxonomy" id="301880"/>
    <lineage>
        <taxon>Eukaryota</taxon>
        <taxon>Viridiplantae</taxon>
        <taxon>Streptophyta</taxon>
        <taxon>Embryophyta</taxon>
        <taxon>Tracheophyta</taxon>
        <taxon>Spermatophyta</taxon>
        <taxon>Magnoliopsida</taxon>
        <taxon>eudicotyledons</taxon>
        <taxon>Gunneridae</taxon>
        <taxon>Pentapetalae</taxon>
        <taxon>asterids</taxon>
        <taxon>campanulids</taxon>
        <taxon>Asterales</taxon>
        <taxon>Asteraceae</taxon>
        <taxon>Asteroideae</taxon>
        <taxon>Anthemideae</taxon>
        <taxon>Anthemidinae</taxon>
        <taxon>Tanacetum</taxon>
    </lineage>
</organism>
<dbReference type="InterPro" id="IPR025724">
    <property type="entry name" value="GAG-pre-integrase_dom"/>
</dbReference>
<reference evidence="3" key="2">
    <citation type="submission" date="2022-01" db="EMBL/GenBank/DDBJ databases">
        <authorList>
            <person name="Yamashiro T."/>
            <person name="Shiraishi A."/>
            <person name="Satake H."/>
            <person name="Nakayama K."/>
        </authorList>
    </citation>
    <scope>NUCLEOTIDE SEQUENCE</scope>
</reference>
<dbReference type="InterPro" id="IPR036397">
    <property type="entry name" value="RNaseH_sf"/>
</dbReference>
<keyword evidence="4" id="KW-1185">Reference proteome</keyword>
<comment type="caution">
    <text evidence="3">The sequence shown here is derived from an EMBL/GenBank/DDBJ whole genome shotgun (WGS) entry which is preliminary data.</text>
</comment>
<feature type="compositionally biased region" description="Basic and acidic residues" evidence="1">
    <location>
        <begin position="134"/>
        <end position="154"/>
    </location>
</feature>
<dbReference type="PANTHER" id="PTHR42648:SF28">
    <property type="entry name" value="TRANSPOSON-ENCODED PROTEIN WITH RIBONUCLEASE H-LIKE AND RETROVIRUS ZINC FINGER-LIKE DOMAINS"/>
    <property type="match status" value="1"/>
</dbReference>
<dbReference type="InterPro" id="IPR012337">
    <property type="entry name" value="RNaseH-like_sf"/>
</dbReference>
<dbReference type="Pfam" id="PF14223">
    <property type="entry name" value="Retrotran_gag_2"/>
    <property type="match status" value="1"/>
</dbReference>
<dbReference type="Pfam" id="PF00665">
    <property type="entry name" value="rve"/>
    <property type="match status" value="1"/>
</dbReference>
<dbReference type="PROSITE" id="PS50994">
    <property type="entry name" value="INTEGRASE"/>
    <property type="match status" value="1"/>
</dbReference>
<sequence>MAEDGKIKIDKFDGHDFRFWKMQIEDYLYQKPLAEAKPTGMKADDWALSNMYEKPSASNKVFLIRQLVNTKMNEGASIADHVNEFNSILSRLMSVDIKFDDEVQALLLLSSLPESWSGTVTAVSGSTGVQKTKAGVESKTEDRSRTKVDQNQRREDKEVNMAAGDYDDALVCCVENTIDDRIMDSGASFHATYCKEELESWTLKDVRYIPGLKKRLIYVGQLDEEGYHVGFGDQQWKVTKGSLVVARGNKRGSLYMVEVPSDGINAAIDGRGNATLWHQRLGHMSEKGMKILASKGRIPDLQKAVVGFCEPCVLGKQKKVSFVKSGNTRKLQRLELVHTDVYGPTSVASIGGSRYYVTFIDDSSRKVWVYFLKNKSEVFNTFKKWKAAVENETNLRVKCLKSDNGGEYSSREFNEYCAKNGIRMLKTVSETP</sequence>
<accession>A0ABQ4XGX1</accession>
<dbReference type="InterPro" id="IPR001584">
    <property type="entry name" value="Integrase_cat-core"/>
</dbReference>
<proteinExistence type="predicted"/>
<dbReference type="SUPFAM" id="SSF53098">
    <property type="entry name" value="Ribonuclease H-like"/>
    <property type="match status" value="1"/>
</dbReference>
<dbReference type="Gene3D" id="3.30.420.10">
    <property type="entry name" value="Ribonuclease H-like superfamily/Ribonuclease H"/>
    <property type="match status" value="1"/>
</dbReference>
<reference evidence="3" key="1">
    <citation type="journal article" date="2022" name="Int. J. Mol. Sci.">
        <title>Draft Genome of Tanacetum Coccineum: Genomic Comparison of Closely Related Tanacetum-Family Plants.</title>
        <authorList>
            <person name="Yamashiro T."/>
            <person name="Shiraishi A."/>
            <person name="Nakayama K."/>
            <person name="Satake H."/>
        </authorList>
    </citation>
    <scope>NUCLEOTIDE SEQUENCE</scope>
</reference>
<feature type="domain" description="Integrase catalytic" evidence="2">
    <location>
        <begin position="329"/>
        <end position="432"/>
    </location>
</feature>
<dbReference type="Pfam" id="PF13976">
    <property type="entry name" value="gag_pre-integrs"/>
    <property type="match status" value="1"/>
</dbReference>
<dbReference type="PANTHER" id="PTHR42648">
    <property type="entry name" value="TRANSPOSASE, PUTATIVE-RELATED"/>
    <property type="match status" value="1"/>
</dbReference>
<name>A0ABQ4XGX1_9ASTR</name>
<gene>
    <name evidence="3" type="ORF">Tco_0679107</name>
</gene>
<protein>
    <submittedName>
        <fullName evidence="3">Retrovirus-related pol polyprotein from transposon TNT 1-94</fullName>
    </submittedName>
</protein>